<dbReference type="InterPro" id="IPR000073">
    <property type="entry name" value="AB_hydrolase_1"/>
</dbReference>
<dbReference type="Gene3D" id="3.40.50.1820">
    <property type="entry name" value="alpha/beta hydrolase"/>
    <property type="match status" value="1"/>
</dbReference>
<dbReference type="SUPFAM" id="SSF53474">
    <property type="entry name" value="alpha/beta-Hydrolases"/>
    <property type="match status" value="1"/>
</dbReference>
<name>A0AAJ1U4P2_9ACTN</name>
<dbReference type="GO" id="GO:0003824">
    <property type="term" value="F:catalytic activity"/>
    <property type="evidence" value="ECO:0007669"/>
    <property type="project" value="UniProtKB-ARBA"/>
</dbReference>
<reference evidence="2" key="1">
    <citation type="submission" date="2023-07" db="EMBL/GenBank/DDBJ databases">
        <title>Functional and genomic diversity of the sorghum phyllosphere microbiome.</title>
        <authorList>
            <person name="Shade A."/>
        </authorList>
    </citation>
    <scope>NUCLEOTIDE SEQUENCE</scope>
    <source>
        <strain evidence="2">SORGH_AS_1067</strain>
    </source>
</reference>
<dbReference type="Pfam" id="PF12697">
    <property type="entry name" value="Abhydrolase_6"/>
    <property type="match status" value="1"/>
</dbReference>
<feature type="domain" description="AB hydrolase-1" evidence="1">
    <location>
        <begin position="25"/>
        <end position="258"/>
    </location>
</feature>
<protein>
    <submittedName>
        <fullName evidence="2">Pimeloyl-ACP methyl ester carboxylesterase</fullName>
    </submittedName>
</protein>
<sequence length="264" mass="30089">MIHTITVNGFPCEYVDHGSAGKPPLVLLHGWAQDHRLFRHLAPILARDFHVYALNFRGHDAQLTDVGDFTADDLASDVIGFLDLLGLEQVRFVSTSHGCWVNIEVQDRLADRALGKTVVIDWLMQPFPGFHTQIREGCEPETVVAARQSLFTEWTEGTDVVDVLDHVDREMTWFGVEMWMRACREIEKAYGHWGDPLQRMSVLADRLQVAHIYSQPLADDYRVFQEDFSRENTWFTPVHLPGQTHFPTLENPEGVAKAIAAFYS</sequence>
<dbReference type="RefSeq" id="WP_307201635.1">
    <property type="nucleotide sequence ID" value="NZ_JAUTAN010000001.1"/>
</dbReference>
<dbReference type="InterPro" id="IPR029058">
    <property type="entry name" value="AB_hydrolase_fold"/>
</dbReference>
<proteinExistence type="predicted"/>
<dbReference type="PANTHER" id="PTHR43798">
    <property type="entry name" value="MONOACYLGLYCEROL LIPASE"/>
    <property type="match status" value="1"/>
</dbReference>
<dbReference type="Proteomes" id="UP001239215">
    <property type="component" value="Unassembled WGS sequence"/>
</dbReference>
<dbReference type="PANTHER" id="PTHR43798:SF33">
    <property type="entry name" value="HYDROLASE, PUTATIVE (AFU_ORTHOLOGUE AFUA_2G14860)-RELATED"/>
    <property type="match status" value="1"/>
</dbReference>
<evidence type="ECO:0000313" key="3">
    <source>
        <dbReference type="Proteomes" id="UP001239215"/>
    </source>
</evidence>
<organism evidence="2 3">
    <name type="scientific">Nocardioides zeae</name>
    <dbReference type="NCBI Taxonomy" id="1457234"/>
    <lineage>
        <taxon>Bacteria</taxon>
        <taxon>Bacillati</taxon>
        <taxon>Actinomycetota</taxon>
        <taxon>Actinomycetes</taxon>
        <taxon>Propionibacteriales</taxon>
        <taxon>Nocardioidaceae</taxon>
        <taxon>Nocardioides</taxon>
    </lineage>
</organism>
<dbReference type="Gene3D" id="1.10.210.20">
    <property type="match status" value="1"/>
</dbReference>
<accession>A0AAJ1U4P2</accession>
<evidence type="ECO:0000259" key="1">
    <source>
        <dbReference type="Pfam" id="PF12697"/>
    </source>
</evidence>
<dbReference type="InterPro" id="IPR050266">
    <property type="entry name" value="AB_hydrolase_sf"/>
</dbReference>
<dbReference type="AlphaFoldDB" id="A0AAJ1U4P2"/>
<evidence type="ECO:0000313" key="2">
    <source>
        <dbReference type="EMBL" id="MDQ1105438.1"/>
    </source>
</evidence>
<dbReference type="EMBL" id="JAUTAN010000001">
    <property type="protein sequence ID" value="MDQ1105438.1"/>
    <property type="molecule type" value="Genomic_DNA"/>
</dbReference>
<comment type="caution">
    <text evidence="2">The sequence shown here is derived from an EMBL/GenBank/DDBJ whole genome shotgun (WGS) entry which is preliminary data.</text>
</comment>
<dbReference type="GO" id="GO:0016020">
    <property type="term" value="C:membrane"/>
    <property type="evidence" value="ECO:0007669"/>
    <property type="project" value="TreeGrafter"/>
</dbReference>
<gene>
    <name evidence="2" type="ORF">QE405_002722</name>
</gene>